<keyword evidence="1" id="KW-0238">DNA-binding</keyword>
<dbReference type="InterPro" id="IPR010982">
    <property type="entry name" value="Lambda_DNA-bd_dom_sf"/>
</dbReference>
<dbReference type="RefSeq" id="WP_342758383.1">
    <property type="nucleotide sequence ID" value="NZ_CP146256.1"/>
</dbReference>
<sequence>MNIGDTIRKYRKELGMTQEQMANQLGVSAPAVNKWENGISYPDISILSPLARLLKIDVNELLSFQEELSEQEIVTFINLLSENITVKGIEESFEETIGLIKQYPNCNRLILWSAQILNGYLVMKLQDVVDVKKYEDQIIKWFEKVAFCDDAELARSAQMSLAQSFMKDKKYEEAQKLLDKIPPIGFDKRLAQIQLYTEQEKFEDAFKELEGMLYQSSNGLLSNLMQIITLLCKRQEYDSALKYADLVSQVSLLFNLGNYAGNSSYFTIYAEMGNKELAIDALEKTMNDYETMRQPRSSELYKHMEFSEDDGLDKMKTIILKSFDNDPSLDFIRNEPRYKELYHKLVK</sequence>
<dbReference type="SUPFAM" id="SSF81901">
    <property type="entry name" value="HCP-like"/>
    <property type="match status" value="1"/>
</dbReference>
<dbReference type="Proteomes" id="UP001451571">
    <property type="component" value="Chromosome"/>
</dbReference>
<evidence type="ECO:0000313" key="3">
    <source>
        <dbReference type="EMBL" id="XAH74805.1"/>
    </source>
</evidence>
<accession>A0ABZ3EZ26</accession>
<evidence type="ECO:0000259" key="2">
    <source>
        <dbReference type="PROSITE" id="PS50943"/>
    </source>
</evidence>
<dbReference type="CDD" id="cd00093">
    <property type="entry name" value="HTH_XRE"/>
    <property type="match status" value="1"/>
</dbReference>
<proteinExistence type="predicted"/>
<dbReference type="InterPro" id="IPR001387">
    <property type="entry name" value="Cro/C1-type_HTH"/>
</dbReference>
<organism evidence="3 4">
    <name type="scientific">Kineothrix sedimenti</name>
    <dbReference type="NCBI Taxonomy" id="3123317"/>
    <lineage>
        <taxon>Bacteria</taxon>
        <taxon>Bacillati</taxon>
        <taxon>Bacillota</taxon>
        <taxon>Clostridia</taxon>
        <taxon>Lachnospirales</taxon>
        <taxon>Lachnospiraceae</taxon>
        <taxon>Kineothrix</taxon>
    </lineage>
</organism>
<dbReference type="PROSITE" id="PS50943">
    <property type="entry name" value="HTH_CROC1"/>
    <property type="match status" value="1"/>
</dbReference>
<dbReference type="Gene3D" id="1.25.40.10">
    <property type="entry name" value="Tetratricopeptide repeat domain"/>
    <property type="match status" value="1"/>
</dbReference>
<gene>
    <name evidence="3" type="ORF">V6984_03310</name>
</gene>
<dbReference type="PANTHER" id="PTHR46558:SF11">
    <property type="entry name" value="HTH-TYPE TRANSCRIPTIONAL REGULATOR XRE"/>
    <property type="match status" value="1"/>
</dbReference>
<name>A0ABZ3EZ26_9FIRM</name>
<dbReference type="SUPFAM" id="SSF47413">
    <property type="entry name" value="lambda repressor-like DNA-binding domains"/>
    <property type="match status" value="1"/>
</dbReference>
<feature type="domain" description="HTH cro/C1-type" evidence="2">
    <location>
        <begin position="7"/>
        <end position="61"/>
    </location>
</feature>
<dbReference type="SMART" id="SM00530">
    <property type="entry name" value="HTH_XRE"/>
    <property type="match status" value="1"/>
</dbReference>
<dbReference type="EMBL" id="CP146256">
    <property type="protein sequence ID" value="XAH74805.1"/>
    <property type="molecule type" value="Genomic_DNA"/>
</dbReference>
<dbReference type="InterPro" id="IPR011990">
    <property type="entry name" value="TPR-like_helical_dom_sf"/>
</dbReference>
<evidence type="ECO:0000256" key="1">
    <source>
        <dbReference type="ARBA" id="ARBA00023125"/>
    </source>
</evidence>
<reference evidence="3 4" key="1">
    <citation type="submission" date="2024-02" db="EMBL/GenBank/DDBJ databases">
        <title>Bacterial strain from lacustrine sediment.</title>
        <authorList>
            <person name="Petit C."/>
            <person name="Fadhlaoui K."/>
        </authorList>
    </citation>
    <scope>NUCLEOTIDE SEQUENCE [LARGE SCALE GENOMIC DNA]</scope>
    <source>
        <strain evidence="3 4">IPX-CK</strain>
    </source>
</reference>
<dbReference type="Pfam" id="PF01381">
    <property type="entry name" value="HTH_3"/>
    <property type="match status" value="1"/>
</dbReference>
<dbReference type="PANTHER" id="PTHR46558">
    <property type="entry name" value="TRACRIPTIONAL REGULATORY PROTEIN-RELATED-RELATED"/>
    <property type="match status" value="1"/>
</dbReference>
<dbReference type="Gene3D" id="1.10.260.40">
    <property type="entry name" value="lambda repressor-like DNA-binding domains"/>
    <property type="match status" value="1"/>
</dbReference>
<protein>
    <submittedName>
        <fullName evidence="3">Helix-turn-helix domain-containing protein</fullName>
    </submittedName>
</protein>
<evidence type="ECO:0000313" key="4">
    <source>
        <dbReference type="Proteomes" id="UP001451571"/>
    </source>
</evidence>
<keyword evidence="4" id="KW-1185">Reference proteome</keyword>